<gene>
    <name evidence="2" type="ORF">UFOPK3376_00177</name>
</gene>
<dbReference type="Pfam" id="PF07995">
    <property type="entry name" value="GSDH"/>
    <property type="match status" value="1"/>
</dbReference>
<reference evidence="2" key="1">
    <citation type="submission" date="2020-05" db="EMBL/GenBank/DDBJ databases">
        <authorList>
            <person name="Chiriac C."/>
            <person name="Salcher M."/>
            <person name="Ghai R."/>
            <person name="Kavagutti S V."/>
        </authorList>
    </citation>
    <scope>NUCLEOTIDE SEQUENCE</scope>
</reference>
<feature type="domain" description="Glucose/Sorbosone dehydrogenase" evidence="1">
    <location>
        <begin position="19"/>
        <end position="338"/>
    </location>
</feature>
<accession>A0A6J7CP72</accession>
<dbReference type="InterPro" id="IPR011042">
    <property type="entry name" value="6-blade_b-propeller_TolB-like"/>
</dbReference>
<dbReference type="AlphaFoldDB" id="A0A6J7CP72"/>
<dbReference type="PANTHER" id="PTHR19328">
    <property type="entry name" value="HEDGEHOG-INTERACTING PROTEIN"/>
    <property type="match status" value="1"/>
</dbReference>
<evidence type="ECO:0000313" key="2">
    <source>
        <dbReference type="EMBL" id="CAB4859550.1"/>
    </source>
</evidence>
<dbReference type="InterPro" id="IPR011041">
    <property type="entry name" value="Quinoprot_gluc/sorb_DH_b-prop"/>
</dbReference>
<dbReference type="EMBL" id="CAFBLP010000003">
    <property type="protein sequence ID" value="CAB4859550.1"/>
    <property type="molecule type" value="Genomic_DNA"/>
</dbReference>
<dbReference type="InterPro" id="IPR012938">
    <property type="entry name" value="Glc/Sorbosone_DH"/>
</dbReference>
<evidence type="ECO:0000259" key="1">
    <source>
        <dbReference type="Pfam" id="PF07995"/>
    </source>
</evidence>
<organism evidence="2">
    <name type="scientific">freshwater metagenome</name>
    <dbReference type="NCBI Taxonomy" id="449393"/>
    <lineage>
        <taxon>unclassified sequences</taxon>
        <taxon>metagenomes</taxon>
        <taxon>ecological metagenomes</taxon>
    </lineage>
</organism>
<dbReference type="Gene3D" id="2.120.10.30">
    <property type="entry name" value="TolB, C-terminal domain"/>
    <property type="match status" value="1"/>
</dbReference>
<dbReference type="PANTHER" id="PTHR19328:SF75">
    <property type="entry name" value="ALDOSE SUGAR DEHYDROGENASE YLII"/>
    <property type="match status" value="1"/>
</dbReference>
<name>A0A6J7CP72_9ZZZZ</name>
<dbReference type="SUPFAM" id="SSF50952">
    <property type="entry name" value="Soluble quinoprotein glucose dehydrogenase"/>
    <property type="match status" value="1"/>
</dbReference>
<proteinExistence type="predicted"/>
<sequence>MFRRIATVHGALDIAHRSGDDTMFVVSRDGFVAAVRNATVADGHVLDISSIIVSGNEQGLLGMAFAADGEHAYVDYTDRDGNTVIAEFAVGSNGTFDPASRRELLTINQPYPNHNGGAIRFGPDGLLYIGMGDGGSGGDPDRRALDTGDLLGKILRIDPTPSAGRPYTIPADNPFINVPGARPEIWSIGLRNPWRFNFDRTNGDLWIADVGQDQWEEIDVATASTGAGRGANFGWSAFEGTHRFNEDQPADGVTMPIFEYPHGSAGCSIAGGVRYRGSAIPSLVGWYVFGDYCSGRVQALQVNADNTAGRVVDLGADVAGLAGISQAPNGELYVLSVETGNVFAVQPVS</sequence>
<protein>
    <submittedName>
        <fullName evidence="2">Unannotated protein</fullName>
    </submittedName>
</protein>